<proteinExistence type="predicted"/>
<gene>
    <name evidence="1" type="ORF">EV182_008186</name>
</gene>
<protein>
    <submittedName>
        <fullName evidence="1">Uncharacterized protein</fullName>
    </submittedName>
</protein>
<organism evidence="1 2">
    <name type="scientific">Spiromyces aspiralis</name>
    <dbReference type="NCBI Taxonomy" id="68401"/>
    <lineage>
        <taxon>Eukaryota</taxon>
        <taxon>Fungi</taxon>
        <taxon>Fungi incertae sedis</taxon>
        <taxon>Zoopagomycota</taxon>
        <taxon>Kickxellomycotina</taxon>
        <taxon>Kickxellomycetes</taxon>
        <taxon>Kickxellales</taxon>
        <taxon>Kickxellaceae</taxon>
        <taxon>Spiromyces</taxon>
    </lineage>
</organism>
<reference evidence="1" key="1">
    <citation type="submission" date="2022-06" db="EMBL/GenBank/DDBJ databases">
        <title>Phylogenomic reconstructions and comparative analyses of Kickxellomycotina fungi.</title>
        <authorList>
            <person name="Reynolds N.K."/>
            <person name="Stajich J.E."/>
            <person name="Barry K."/>
            <person name="Grigoriev I.V."/>
            <person name="Crous P."/>
            <person name="Smith M.E."/>
        </authorList>
    </citation>
    <scope>NUCLEOTIDE SEQUENCE</scope>
    <source>
        <strain evidence="1">RSA 2271</strain>
    </source>
</reference>
<dbReference type="EMBL" id="JAMZIH010009244">
    <property type="protein sequence ID" value="KAJ1670472.1"/>
    <property type="molecule type" value="Genomic_DNA"/>
</dbReference>
<sequence length="171" mass="19381">MKVFEDVITNDELFSDAYPVKLVDDIAYEVDCKMVQIKEGVDVDIGANPSTEGDADDQYDADDTVTTVNNIAHSFRLQATSFDKSSYKVYIKDYMKQIQKHLEQTNPERVTAFQKGAAAVVKKVLTNFKDYEFYTGSSMNPDGMVALLNYREDGITPYFTFFKDGLKEVKC</sequence>
<keyword evidence="2" id="KW-1185">Reference proteome</keyword>
<dbReference type="Proteomes" id="UP001145114">
    <property type="component" value="Unassembled WGS sequence"/>
</dbReference>
<comment type="caution">
    <text evidence="1">The sequence shown here is derived from an EMBL/GenBank/DDBJ whole genome shotgun (WGS) entry which is preliminary data.</text>
</comment>
<accession>A0ACC1H9E8</accession>
<evidence type="ECO:0000313" key="2">
    <source>
        <dbReference type="Proteomes" id="UP001145114"/>
    </source>
</evidence>
<evidence type="ECO:0000313" key="1">
    <source>
        <dbReference type="EMBL" id="KAJ1670472.1"/>
    </source>
</evidence>
<name>A0ACC1H9E8_9FUNG</name>